<dbReference type="EMBL" id="JAVLET010000004">
    <property type="protein sequence ID" value="KAL0470901.1"/>
    <property type="molecule type" value="Genomic_DNA"/>
</dbReference>
<evidence type="ECO:0000313" key="2">
    <source>
        <dbReference type="EMBL" id="KAL0470901.1"/>
    </source>
</evidence>
<keyword evidence="1" id="KW-0732">Signal</keyword>
<proteinExistence type="predicted"/>
<comment type="caution">
    <text evidence="2">The sequence shown here is derived from an EMBL/GenBank/DDBJ whole genome shotgun (WGS) entry which is preliminary data.</text>
</comment>
<feature type="chain" id="PRO_5045438717" description="Secreted protein" evidence="1">
    <location>
        <begin position="25"/>
        <end position="94"/>
    </location>
</feature>
<evidence type="ECO:0008006" key="4">
    <source>
        <dbReference type="Google" id="ProtNLM"/>
    </source>
</evidence>
<keyword evidence="3" id="KW-1185">Reference proteome</keyword>
<feature type="signal peptide" evidence="1">
    <location>
        <begin position="1"/>
        <end position="24"/>
    </location>
</feature>
<dbReference type="Proteomes" id="UP001451303">
    <property type="component" value="Unassembled WGS sequence"/>
</dbReference>
<accession>A0ABR3DGL1</accession>
<evidence type="ECO:0000313" key="3">
    <source>
        <dbReference type="Proteomes" id="UP001451303"/>
    </source>
</evidence>
<reference evidence="2 3" key="1">
    <citation type="submission" date="2023-09" db="EMBL/GenBank/DDBJ databases">
        <title>Multi-omics analysis of a traditional fermented food reveals byproduct-associated fungal strains for waste-to-food upcycling.</title>
        <authorList>
            <consortium name="Lawrence Berkeley National Laboratory"/>
            <person name="Rekdal V.M."/>
            <person name="Villalobos-Escobedo J.M."/>
            <person name="Rodriguez-Valeron N."/>
            <person name="Garcia M.O."/>
            <person name="Vasquez D.P."/>
            <person name="Damayanti I."/>
            <person name="Sorensen P.M."/>
            <person name="Baidoo E.E."/>
            <person name="De Carvalho A.C."/>
            <person name="Riley R."/>
            <person name="Lipzen A."/>
            <person name="He G."/>
            <person name="Yan M."/>
            <person name="Haridas S."/>
            <person name="Daum C."/>
            <person name="Yoshinaga Y."/>
            <person name="Ng V."/>
            <person name="Grigoriev I.V."/>
            <person name="Munk R."/>
            <person name="Nuraida L."/>
            <person name="Wijaya C.H."/>
            <person name="Morales P.-C."/>
            <person name="Keasling J.D."/>
        </authorList>
    </citation>
    <scope>NUCLEOTIDE SEQUENCE [LARGE SCALE GENOMIC DNA]</scope>
    <source>
        <strain evidence="2 3">FGSC 2613</strain>
    </source>
</reference>
<gene>
    <name evidence="2" type="ORF">QR685DRAFT_442837</name>
</gene>
<evidence type="ECO:0000256" key="1">
    <source>
        <dbReference type="SAM" id="SignalP"/>
    </source>
</evidence>
<name>A0ABR3DGL1_NEUIN</name>
<organism evidence="2 3">
    <name type="scientific">Neurospora intermedia</name>
    <dbReference type="NCBI Taxonomy" id="5142"/>
    <lineage>
        <taxon>Eukaryota</taxon>
        <taxon>Fungi</taxon>
        <taxon>Dikarya</taxon>
        <taxon>Ascomycota</taxon>
        <taxon>Pezizomycotina</taxon>
        <taxon>Sordariomycetes</taxon>
        <taxon>Sordariomycetidae</taxon>
        <taxon>Sordariales</taxon>
        <taxon>Sordariaceae</taxon>
        <taxon>Neurospora</taxon>
    </lineage>
</organism>
<sequence length="94" mass="10421">MVAFVGALASLCLAAGWLTVPGNGTPRSFRVRLPTFKFRSLPPKSSLPGLRPPSPSLLPRVDNSRFSTFYIQRNHPIIALFLPNCTYVYSPARF</sequence>
<protein>
    <recommendedName>
        <fullName evidence="4">Secreted protein</fullName>
    </recommendedName>
</protein>